<dbReference type="EMBL" id="CP036268">
    <property type="protein sequence ID" value="QDT39124.1"/>
    <property type="molecule type" value="Genomic_DNA"/>
</dbReference>
<feature type="domain" description="DUF1559" evidence="1">
    <location>
        <begin position="35"/>
        <end position="306"/>
    </location>
</feature>
<name>A0A517R5F9_9PLAN</name>
<dbReference type="InterPro" id="IPR011453">
    <property type="entry name" value="DUF1559"/>
</dbReference>
<gene>
    <name evidence="2" type="ORF">Pan189_35270</name>
</gene>
<keyword evidence="3" id="KW-1185">Reference proteome</keyword>
<dbReference type="NCBIfam" id="TIGR02532">
    <property type="entry name" value="IV_pilin_GFxxxE"/>
    <property type="match status" value="1"/>
</dbReference>
<dbReference type="Gene3D" id="3.30.700.10">
    <property type="entry name" value="Glycoprotein, Type 4 Pilin"/>
    <property type="match status" value="1"/>
</dbReference>
<accession>A0A517R5F9</accession>
<evidence type="ECO:0000313" key="3">
    <source>
        <dbReference type="Proteomes" id="UP000317318"/>
    </source>
</evidence>
<dbReference type="Pfam" id="PF07963">
    <property type="entry name" value="N_methyl"/>
    <property type="match status" value="1"/>
</dbReference>
<dbReference type="NCBIfam" id="TIGR04294">
    <property type="entry name" value="pre_pil_HX9DG"/>
    <property type="match status" value="1"/>
</dbReference>
<dbReference type="AlphaFoldDB" id="A0A517R5F9"/>
<dbReference type="Proteomes" id="UP000317318">
    <property type="component" value="Chromosome"/>
</dbReference>
<evidence type="ECO:0000313" key="2">
    <source>
        <dbReference type="EMBL" id="QDT39124.1"/>
    </source>
</evidence>
<organism evidence="2 3">
    <name type="scientific">Stratiformator vulcanicus</name>
    <dbReference type="NCBI Taxonomy" id="2527980"/>
    <lineage>
        <taxon>Bacteria</taxon>
        <taxon>Pseudomonadati</taxon>
        <taxon>Planctomycetota</taxon>
        <taxon>Planctomycetia</taxon>
        <taxon>Planctomycetales</taxon>
        <taxon>Planctomycetaceae</taxon>
        <taxon>Stratiformator</taxon>
    </lineage>
</organism>
<evidence type="ECO:0000259" key="1">
    <source>
        <dbReference type="Pfam" id="PF07596"/>
    </source>
</evidence>
<dbReference type="InterPro" id="IPR012902">
    <property type="entry name" value="N_methyl_site"/>
</dbReference>
<dbReference type="InterPro" id="IPR027558">
    <property type="entry name" value="Pre_pil_HX9DG_C"/>
</dbReference>
<protein>
    <recommendedName>
        <fullName evidence="1">DUF1559 domain-containing protein</fullName>
    </recommendedName>
</protein>
<dbReference type="Pfam" id="PF07596">
    <property type="entry name" value="SBP_bac_10"/>
    <property type="match status" value="1"/>
</dbReference>
<dbReference type="SUPFAM" id="SSF54523">
    <property type="entry name" value="Pili subunits"/>
    <property type="match status" value="1"/>
</dbReference>
<sequence length="369" mass="40313">MMSRKPRRAAFTLIELLVVIAIIAILIALLLPAVQQAREAARRSSCKNNLKQLSLAVANFHDTYQRYPVGSDDGFSWQARILPQMEQAAIYEAFDFDSSFNSAGNRAAASALIPSFLCPSDPAPKRLTVDGVTDHAVSSYCGSGGPFPAEWSRDDHSGYKGTQLVAPLGSPVGGNNSDANVADYATIADITDGTSNTILLGEVTWQRSQNQRLYGSAGDSGGAGTFDDADRNLRMTYFGPNVPEDQVVPFGGSPCSIPNDIDTASWPYSCTRTNAEEFMFHSQHTGGAHFAFADGSVHFISDNIDSQPPRLENAGEWATNPRNKRFSNKRLWRVETEEGLRRAWKNKTFTLAVFQRLGMMNDGQPVGEF</sequence>
<dbReference type="PANTHER" id="PTHR30093">
    <property type="entry name" value="GENERAL SECRETION PATHWAY PROTEIN G"/>
    <property type="match status" value="1"/>
</dbReference>
<reference evidence="2 3" key="1">
    <citation type="submission" date="2019-02" db="EMBL/GenBank/DDBJ databases">
        <title>Deep-cultivation of Planctomycetes and their phenomic and genomic characterization uncovers novel biology.</title>
        <authorList>
            <person name="Wiegand S."/>
            <person name="Jogler M."/>
            <person name="Boedeker C."/>
            <person name="Pinto D."/>
            <person name="Vollmers J."/>
            <person name="Rivas-Marin E."/>
            <person name="Kohn T."/>
            <person name="Peeters S.H."/>
            <person name="Heuer A."/>
            <person name="Rast P."/>
            <person name="Oberbeckmann S."/>
            <person name="Bunk B."/>
            <person name="Jeske O."/>
            <person name="Meyerdierks A."/>
            <person name="Storesund J.E."/>
            <person name="Kallscheuer N."/>
            <person name="Luecker S."/>
            <person name="Lage O.M."/>
            <person name="Pohl T."/>
            <person name="Merkel B.J."/>
            <person name="Hornburger P."/>
            <person name="Mueller R.-W."/>
            <person name="Bruemmer F."/>
            <person name="Labrenz M."/>
            <person name="Spormann A.M."/>
            <person name="Op den Camp H."/>
            <person name="Overmann J."/>
            <person name="Amann R."/>
            <person name="Jetten M.S.M."/>
            <person name="Mascher T."/>
            <person name="Medema M.H."/>
            <person name="Devos D.P."/>
            <person name="Kaster A.-K."/>
            <person name="Ovreas L."/>
            <person name="Rohde M."/>
            <person name="Galperin M.Y."/>
            <person name="Jogler C."/>
        </authorList>
    </citation>
    <scope>NUCLEOTIDE SEQUENCE [LARGE SCALE GENOMIC DNA]</scope>
    <source>
        <strain evidence="2 3">Pan189</strain>
    </source>
</reference>
<dbReference type="KEGG" id="svp:Pan189_35270"/>
<dbReference type="PANTHER" id="PTHR30093:SF2">
    <property type="entry name" value="TYPE II SECRETION SYSTEM PROTEIN H"/>
    <property type="match status" value="1"/>
</dbReference>
<dbReference type="InterPro" id="IPR045584">
    <property type="entry name" value="Pilin-like"/>
</dbReference>
<proteinExistence type="predicted"/>